<feature type="compositionally biased region" description="Basic and acidic residues" evidence="2">
    <location>
        <begin position="280"/>
        <end position="299"/>
    </location>
</feature>
<organism evidence="4 5">
    <name type="scientific">Phytophthora nicotianae</name>
    <name type="common">Potato buckeye rot agent</name>
    <name type="synonym">Phytophthora parasitica</name>
    <dbReference type="NCBI Taxonomy" id="4792"/>
    <lineage>
        <taxon>Eukaryota</taxon>
        <taxon>Sar</taxon>
        <taxon>Stramenopiles</taxon>
        <taxon>Oomycota</taxon>
        <taxon>Peronosporomycetes</taxon>
        <taxon>Peronosporales</taxon>
        <taxon>Peronosporaceae</taxon>
        <taxon>Phytophthora</taxon>
    </lineage>
</organism>
<feature type="compositionally biased region" description="Polar residues" evidence="2">
    <location>
        <begin position="269"/>
        <end position="279"/>
    </location>
</feature>
<feature type="compositionally biased region" description="Acidic residues" evidence="2">
    <location>
        <begin position="50"/>
        <end position="62"/>
    </location>
</feature>
<evidence type="ECO:0000256" key="2">
    <source>
        <dbReference type="SAM" id="MobiDB-lite"/>
    </source>
</evidence>
<feature type="zinc finger region" description="C3H1-type" evidence="1">
    <location>
        <begin position="90"/>
        <end position="118"/>
    </location>
</feature>
<dbReference type="InterPro" id="IPR039136">
    <property type="entry name" value="NUFIP1-like"/>
</dbReference>
<dbReference type="InterPro" id="IPR000571">
    <property type="entry name" value="Znf_CCCH"/>
</dbReference>
<dbReference type="AlphaFoldDB" id="A0A0W8D8A6"/>
<evidence type="ECO:0000313" key="4">
    <source>
        <dbReference type="EMBL" id="KUF92210.1"/>
    </source>
</evidence>
<dbReference type="PANTHER" id="PTHR13309:SF0">
    <property type="entry name" value="FMR1-INTERACTING PROTEIN NUFIP1"/>
    <property type="match status" value="1"/>
</dbReference>
<feature type="domain" description="C3H1-type" evidence="3">
    <location>
        <begin position="90"/>
        <end position="118"/>
    </location>
</feature>
<dbReference type="Proteomes" id="UP000054636">
    <property type="component" value="Unassembled WGS sequence"/>
</dbReference>
<dbReference type="InterPro" id="IPR019496">
    <property type="entry name" value="NUFIP1_cons_dom"/>
</dbReference>
<gene>
    <name evidence="4" type="ORF">AM588_10003532</name>
</gene>
<dbReference type="GO" id="GO:0005634">
    <property type="term" value="C:nucleus"/>
    <property type="evidence" value="ECO:0007669"/>
    <property type="project" value="TreeGrafter"/>
</dbReference>
<dbReference type="GO" id="GO:0008270">
    <property type="term" value="F:zinc ion binding"/>
    <property type="evidence" value="ECO:0007669"/>
    <property type="project" value="UniProtKB-KW"/>
</dbReference>
<dbReference type="Pfam" id="PF10453">
    <property type="entry name" value="NUFIP1"/>
    <property type="match status" value="1"/>
</dbReference>
<dbReference type="GO" id="GO:0000492">
    <property type="term" value="P:box C/D snoRNP assembly"/>
    <property type="evidence" value="ECO:0007669"/>
    <property type="project" value="TreeGrafter"/>
</dbReference>
<accession>A0A0W8D8A6</accession>
<keyword evidence="1" id="KW-0479">Metal-binding</keyword>
<keyword evidence="1" id="KW-0862">Zinc</keyword>
<dbReference type="PROSITE" id="PS50103">
    <property type="entry name" value="ZF_C3H1"/>
    <property type="match status" value="2"/>
</dbReference>
<feature type="region of interest" description="Disordered" evidence="2">
    <location>
        <begin position="22"/>
        <end position="62"/>
    </location>
</feature>
<reference evidence="4 5" key="1">
    <citation type="submission" date="2015-11" db="EMBL/GenBank/DDBJ databases">
        <title>Genomes and virulence difference between two physiological races of Phytophthora nicotianae.</title>
        <authorList>
            <person name="Liu H."/>
            <person name="Ma X."/>
            <person name="Yu H."/>
            <person name="Fang D."/>
            <person name="Li Y."/>
            <person name="Wang X."/>
            <person name="Wang W."/>
            <person name="Dong Y."/>
            <person name="Xiao B."/>
        </authorList>
    </citation>
    <scope>NUCLEOTIDE SEQUENCE [LARGE SCALE GENOMIC DNA]</scope>
    <source>
        <strain evidence="5">race 1</strain>
    </source>
</reference>
<dbReference type="PANTHER" id="PTHR13309">
    <property type="entry name" value="NUCLEAR FRAGILE X MENTAL RETARDATION PROTEIN INTERACTING PROTEIN 1"/>
    <property type="match status" value="1"/>
</dbReference>
<evidence type="ECO:0000259" key="3">
    <source>
        <dbReference type="PROSITE" id="PS50103"/>
    </source>
</evidence>
<feature type="compositionally biased region" description="Basic and acidic residues" evidence="2">
    <location>
        <begin position="207"/>
        <end position="223"/>
    </location>
</feature>
<feature type="domain" description="C3H1-type" evidence="3">
    <location>
        <begin position="122"/>
        <end position="144"/>
    </location>
</feature>
<evidence type="ECO:0000256" key="1">
    <source>
        <dbReference type="PROSITE-ProRule" id="PRU00723"/>
    </source>
</evidence>
<keyword evidence="1" id="KW-0863">Zinc-finger</keyword>
<feature type="region of interest" description="Disordered" evidence="2">
    <location>
        <begin position="264"/>
        <end position="346"/>
    </location>
</feature>
<proteinExistence type="predicted"/>
<dbReference type="EMBL" id="LNFP01000494">
    <property type="protein sequence ID" value="KUF92210.1"/>
    <property type="molecule type" value="Genomic_DNA"/>
</dbReference>
<protein>
    <recommendedName>
        <fullName evidence="3">C3H1-type domain-containing protein</fullName>
    </recommendedName>
</protein>
<dbReference type="SMART" id="SM00356">
    <property type="entry name" value="ZnF_C3H1"/>
    <property type="match status" value="2"/>
</dbReference>
<feature type="region of interest" description="Disordered" evidence="2">
    <location>
        <begin position="207"/>
        <end position="229"/>
    </location>
</feature>
<name>A0A0W8D8A6_PHYNI</name>
<dbReference type="Gene3D" id="4.10.1000.10">
    <property type="entry name" value="Zinc finger, CCCH-type"/>
    <property type="match status" value="1"/>
</dbReference>
<evidence type="ECO:0000313" key="5">
    <source>
        <dbReference type="Proteomes" id="UP000054636"/>
    </source>
</evidence>
<sequence length="346" mass="38263">MVLVGNSAEDIAKWREERRKKWLAMSRQPKSTPTSVAGPVTGKRKLSVSSEEDLEEGEIEEDEEAKAQIALRNAAMKPVEASEEPPVKKQRKMMLCKWFSRGHCRFDEAHCKYSHDRSAFGCRAMMYKGSCSKGMYCPFSHDTAVLSGQRERSQKASKERATEQQWRGEQKSLLRKLLAKDVRVEQRKMLQIVHFLVANDFLRSSDEEKGDVSCKEPAVKVESEQAEASEPIKLVSEDAVMEEASDAVETTKSVADDSVLPVVEASACEQESQRVSTSPDTKKNDEEKAEAAKVEDTGKDISSSEPVNPEEVTAAVPSKDVGPDSEVPVSQADTVEVSASESNEAC</sequence>
<comment type="caution">
    <text evidence="4">The sequence shown here is derived from an EMBL/GenBank/DDBJ whole genome shotgun (WGS) entry which is preliminary data.</text>
</comment>
<dbReference type="GO" id="GO:0003723">
    <property type="term" value="F:RNA binding"/>
    <property type="evidence" value="ECO:0007669"/>
    <property type="project" value="InterPro"/>
</dbReference>
<feature type="zinc finger region" description="C3H1-type" evidence="1">
    <location>
        <begin position="122"/>
        <end position="144"/>
    </location>
</feature>
<feature type="compositionally biased region" description="Polar residues" evidence="2">
    <location>
        <begin position="331"/>
        <end position="346"/>
    </location>
</feature>